<accession>E4WYX4</accession>
<evidence type="ECO:0000256" key="4">
    <source>
        <dbReference type="ARBA" id="ARBA00022692"/>
    </source>
</evidence>
<keyword evidence="2 11" id="KW-0813">Transport</keyword>
<evidence type="ECO:0000256" key="9">
    <source>
        <dbReference type="ARBA" id="ARBA00023201"/>
    </source>
</evidence>
<keyword evidence="4 11" id="KW-0812">Transmembrane</keyword>
<comment type="similarity">
    <text evidence="11">Belongs to the amiloride-sensitive sodium channel (TC 1.A.6) family.</text>
</comment>
<organism evidence="13">
    <name type="scientific">Oikopleura dioica</name>
    <name type="common">Tunicate</name>
    <dbReference type="NCBI Taxonomy" id="34765"/>
    <lineage>
        <taxon>Eukaryota</taxon>
        <taxon>Metazoa</taxon>
        <taxon>Chordata</taxon>
        <taxon>Tunicata</taxon>
        <taxon>Appendicularia</taxon>
        <taxon>Copelata</taxon>
        <taxon>Oikopleuridae</taxon>
        <taxon>Oikopleura</taxon>
    </lineage>
</organism>
<dbReference type="AlphaFoldDB" id="E4WYX4"/>
<feature type="transmembrane region" description="Helical" evidence="12">
    <location>
        <begin position="126"/>
        <end position="145"/>
    </location>
</feature>
<keyword evidence="9 11" id="KW-0739">Sodium transport</keyword>
<dbReference type="Gene3D" id="1.10.287.770">
    <property type="entry name" value="YojJ-like"/>
    <property type="match status" value="1"/>
</dbReference>
<evidence type="ECO:0000256" key="5">
    <source>
        <dbReference type="ARBA" id="ARBA00022989"/>
    </source>
</evidence>
<dbReference type="GO" id="GO:0005272">
    <property type="term" value="F:sodium channel activity"/>
    <property type="evidence" value="ECO:0007669"/>
    <property type="project" value="UniProtKB-KW"/>
</dbReference>
<dbReference type="InterPro" id="IPR001873">
    <property type="entry name" value="ENaC"/>
</dbReference>
<keyword evidence="8 12" id="KW-0472">Membrane</keyword>
<dbReference type="InParanoid" id="E4WYX4"/>
<keyword evidence="6" id="KW-0915">Sodium</keyword>
<evidence type="ECO:0000256" key="12">
    <source>
        <dbReference type="SAM" id="Phobius"/>
    </source>
</evidence>
<evidence type="ECO:0000313" key="13">
    <source>
        <dbReference type="EMBL" id="CBY22890.1"/>
    </source>
</evidence>
<keyword evidence="3 11" id="KW-0894">Sodium channel</keyword>
<evidence type="ECO:0000256" key="6">
    <source>
        <dbReference type="ARBA" id="ARBA00023053"/>
    </source>
</evidence>
<keyword evidence="7 11" id="KW-0406">Ion transport</keyword>
<dbReference type="GO" id="GO:0016020">
    <property type="term" value="C:membrane"/>
    <property type="evidence" value="ECO:0007669"/>
    <property type="project" value="UniProtKB-SubCell"/>
</dbReference>
<dbReference type="Proteomes" id="UP000001307">
    <property type="component" value="Unassembled WGS sequence"/>
</dbReference>
<evidence type="ECO:0000313" key="14">
    <source>
        <dbReference type="Proteomes" id="UP000001307"/>
    </source>
</evidence>
<protein>
    <submittedName>
        <fullName evidence="13">Uncharacterized protein</fullName>
    </submittedName>
</protein>
<keyword evidence="5 12" id="KW-1133">Transmembrane helix</keyword>
<evidence type="ECO:0000256" key="1">
    <source>
        <dbReference type="ARBA" id="ARBA00004141"/>
    </source>
</evidence>
<keyword evidence="14" id="KW-1185">Reference proteome</keyword>
<comment type="subcellular location">
    <subcellularLocation>
        <location evidence="1">Membrane</location>
        <topology evidence="1">Multi-pass membrane protein</topology>
    </subcellularLocation>
</comment>
<sequence length="206" mass="23405">MLNRPWKRGGIVCFTCGIYVIEFIEKIAISKIEKANDHITCVKRELLESKSTSTSKLCKCDKDCEQSSPEARHIQYGHKWINTSTDIDVEVDIASILITMENSGQKVTEHPEYPFIRYLSDIGGCFGLFLGISAATFFGFIELIINIIRKILIAKLCADESEKSDEVSCSATPAEIEYETLKQYRNEIHSYYGELPFQRKTQNVSN</sequence>
<dbReference type="Pfam" id="PF00858">
    <property type="entry name" value="ASC"/>
    <property type="match status" value="1"/>
</dbReference>
<evidence type="ECO:0000256" key="10">
    <source>
        <dbReference type="ARBA" id="ARBA00023303"/>
    </source>
</evidence>
<dbReference type="EMBL" id="FN653019">
    <property type="protein sequence ID" value="CBY22890.1"/>
    <property type="molecule type" value="Genomic_DNA"/>
</dbReference>
<reference evidence="13" key="1">
    <citation type="journal article" date="2010" name="Science">
        <title>Plasticity of animal genome architecture unmasked by rapid evolution of a pelagic tunicate.</title>
        <authorList>
            <person name="Denoeud F."/>
            <person name="Henriet S."/>
            <person name="Mungpakdee S."/>
            <person name="Aury J.M."/>
            <person name="Da Silva C."/>
            <person name="Brinkmann H."/>
            <person name="Mikhaleva J."/>
            <person name="Olsen L.C."/>
            <person name="Jubin C."/>
            <person name="Canestro C."/>
            <person name="Bouquet J.M."/>
            <person name="Danks G."/>
            <person name="Poulain J."/>
            <person name="Campsteijn C."/>
            <person name="Adamski M."/>
            <person name="Cross I."/>
            <person name="Yadetie F."/>
            <person name="Muffato M."/>
            <person name="Louis A."/>
            <person name="Butcher S."/>
            <person name="Tsagkogeorga G."/>
            <person name="Konrad A."/>
            <person name="Singh S."/>
            <person name="Jensen M.F."/>
            <person name="Cong E.H."/>
            <person name="Eikeseth-Otteraa H."/>
            <person name="Noel B."/>
            <person name="Anthouard V."/>
            <person name="Porcel B.M."/>
            <person name="Kachouri-Lafond R."/>
            <person name="Nishino A."/>
            <person name="Ugolini M."/>
            <person name="Chourrout P."/>
            <person name="Nishida H."/>
            <person name="Aasland R."/>
            <person name="Huzurbazar S."/>
            <person name="Westhof E."/>
            <person name="Delsuc F."/>
            <person name="Lehrach H."/>
            <person name="Reinhardt R."/>
            <person name="Weissenbach J."/>
            <person name="Roy S.W."/>
            <person name="Artiguenave F."/>
            <person name="Postlethwait J.H."/>
            <person name="Manak J.R."/>
            <person name="Thompson E.M."/>
            <person name="Jaillon O."/>
            <person name="Du Pasquier L."/>
            <person name="Boudinot P."/>
            <person name="Liberles D.A."/>
            <person name="Volff J.N."/>
            <person name="Philippe H."/>
            <person name="Lenhard B."/>
            <person name="Roest Crollius H."/>
            <person name="Wincker P."/>
            <person name="Chourrout D."/>
        </authorList>
    </citation>
    <scope>NUCLEOTIDE SEQUENCE [LARGE SCALE GENOMIC DNA]</scope>
</reference>
<proteinExistence type="inferred from homology"/>
<name>E4WYX4_OIKDI</name>
<keyword evidence="10 11" id="KW-0407">Ion channel</keyword>
<gene>
    <name evidence="13" type="ORF">GSOID_T00013667001</name>
</gene>
<evidence type="ECO:0000256" key="3">
    <source>
        <dbReference type="ARBA" id="ARBA00022461"/>
    </source>
</evidence>
<evidence type="ECO:0000256" key="7">
    <source>
        <dbReference type="ARBA" id="ARBA00023065"/>
    </source>
</evidence>
<evidence type="ECO:0000256" key="8">
    <source>
        <dbReference type="ARBA" id="ARBA00023136"/>
    </source>
</evidence>
<evidence type="ECO:0000256" key="11">
    <source>
        <dbReference type="RuleBase" id="RU000679"/>
    </source>
</evidence>
<evidence type="ECO:0000256" key="2">
    <source>
        <dbReference type="ARBA" id="ARBA00022448"/>
    </source>
</evidence>